<keyword evidence="5" id="KW-1185">Reference proteome</keyword>
<dbReference type="EMBL" id="PVNK01000207">
    <property type="protein sequence ID" value="PRP92612.1"/>
    <property type="molecule type" value="Genomic_DNA"/>
</dbReference>
<dbReference type="Gene3D" id="1.10.510.40">
    <property type="match status" value="1"/>
</dbReference>
<dbReference type="SUPFAM" id="SSF55729">
    <property type="entry name" value="Acyl-CoA N-acyltransferases (Nat)"/>
    <property type="match status" value="1"/>
</dbReference>
<dbReference type="GO" id="GO:0016410">
    <property type="term" value="F:N-acyltransferase activity"/>
    <property type="evidence" value="ECO:0007669"/>
    <property type="project" value="TreeGrafter"/>
</dbReference>
<evidence type="ECO:0000256" key="2">
    <source>
        <dbReference type="SAM" id="MobiDB-lite"/>
    </source>
</evidence>
<accession>A0A2S9XIC9</accession>
<sequence>MDDARTHSGPPRRLGDHPAPGFDGSVQALLSALIREFEGWSVRESAGRHELELPLPSQAGVVVVALREPIGVGRIAAGPARWRDLEGELHPLPITELIARLVAEPELAQAIGLDGRDPAAGDRLVARVRASASNLERVLDARAADIEHLLREPLGFVEAEQGLLLGHSVHPAPRLRERLDASHDGRFVPELGGRTQLELWAVARERVFMGGGPEAATRLDELIASDPSWSARAGELGEDFVLLPLHPVQGRALARDPELAQLREREQLRALGPSGRPWAPTSSLRTLHADAAPWMLKASLPIRLTNSLRTLAPAELERGVLLGRVLDETEASALERRHPSFRILREPAYFGLDDGAGGPGPSVSFIALRENPFAAEVPVETLATLVQDHPRSGRSRLALRLEHAASRCASTTAVELGQRWFASFLARVLVPIIEAQAEFGLLLSAHQQNLVLGFAANGELAGLEPRTAWFRDAQGTAYTTLALRRFGERLPGLAAASFAAPLAERVWAYSVVINGVFNVIASLAMIPGLTQSALVEQLRATLETQRERGLADPSALDYLLDAPQLWTKANLRCFAAGISEVSLPDPQLIYRALQNPLARAASPGPELAGAHRIANYADPDARITWQTPTRSSWRRARLDLDGQAHDFELRDAGPRAELRWIGPPTTRSRALILDHLFATRAGLAHVVDGDRVVLRETFYQRPGPWHHRNDRPPPPELGRTTTAGIEHPRRPPAPAGLLYRRYCASIDRSFSLRHFDPERDLDRFCRWMNDPVVARFWDQAWPPEQLRDYIDARLADPHVIPAIGAFDSQDFAYYEIYWAKEDRLGPHYVAEDYDRGFHMAVGEPELRHRGWGRQWFLAMAHFLFLDEPRTQRLVGEPRVDQAMVRGWSKSTAWDEWGEVQFPHKRAALMVMTRERFFASLGGQLG</sequence>
<dbReference type="Pfam" id="PF06276">
    <property type="entry name" value="FhuF"/>
    <property type="match status" value="1"/>
</dbReference>
<dbReference type="EC" id="6.3.2.38" evidence="4"/>
<comment type="caution">
    <text evidence="4">The sequence shown here is derived from an EMBL/GenBank/DDBJ whole genome shotgun (WGS) entry which is preliminary data.</text>
</comment>
<evidence type="ECO:0000256" key="1">
    <source>
        <dbReference type="ARBA" id="ARBA00004924"/>
    </source>
</evidence>
<dbReference type="Proteomes" id="UP000237968">
    <property type="component" value="Unassembled WGS sequence"/>
</dbReference>
<keyword evidence="4" id="KW-0436">Ligase</keyword>
<feature type="region of interest" description="Disordered" evidence="2">
    <location>
        <begin position="1"/>
        <end position="21"/>
    </location>
</feature>
<comment type="pathway">
    <text evidence="1">Siderophore biosynthesis.</text>
</comment>
<proteinExistence type="predicted"/>
<evidence type="ECO:0000313" key="5">
    <source>
        <dbReference type="Proteomes" id="UP000237968"/>
    </source>
</evidence>
<dbReference type="InterPro" id="IPR022770">
    <property type="entry name" value="IucA/IucC-like_C"/>
</dbReference>
<evidence type="ECO:0000313" key="4">
    <source>
        <dbReference type="EMBL" id="PRP92612.1"/>
    </source>
</evidence>
<organism evidence="4 5">
    <name type="scientific">Enhygromyxa salina</name>
    <dbReference type="NCBI Taxonomy" id="215803"/>
    <lineage>
        <taxon>Bacteria</taxon>
        <taxon>Pseudomonadati</taxon>
        <taxon>Myxococcota</taxon>
        <taxon>Polyangia</taxon>
        <taxon>Nannocystales</taxon>
        <taxon>Nannocystaceae</taxon>
        <taxon>Enhygromyxa</taxon>
    </lineage>
</organism>
<dbReference type="GO" id="GO:0019290">
    <property type="term" value="P:siderophore biosynthetic process"/>
    <property type="evidence" value="ECO:0007669"/>
    <property type="project" value="InterPro"/>
</dbReference>
<protein>
    <submittedName>
        <fullName evidence="4">N(2)-citryl-N(6)-acetyl-N(6)-hydroxylysine synthase</fullName>
        <ecNumber evidence="4">6.3.2.38</ecNumber>
    </submittedName>
</protein>
<dbReference type="GO" id="GO:0016874">
    <property type="term" value="F:ligase activity"/>
    <property type="evidence" value="ECO:0007669"/>
    <property type="project" value="UniProtKB-KW"/>
</dbReference>
<dbReference type="Pfam" id="PF13523">
    <property type="entry name" value="Acetyltransf_8"/>
    <property type="match status" value="1"/>
</dbReference>
<reference evidence="4 5" key="1">
    <citation type="submission" date="2018-03" db="EMBL/GenBank/DDBJ databases">
        <title>Draft Genome Sequences of the Obligatory Marine Myxobacteria Enhygromyxa salina SWB005.</title>
        <authorList>
            <person name="Poehlein A."/>
            <person name="Moghaddam J.A."/>
            <person name="Harms H."/>
            <person name="Alanjari M."/>
            <person name="Koenig G.M."/>
            <person name="Daniel R."/>
            <person name="Schaeberle T.F."/>
        </authorList>
    </citation>
    <scope>NUCLEOTIDE SEQUENCE [LARGE SCALE GENOMIC DNA]</scope>
    <source>
        <strain evidence="4 5">SWB005</strain>
    </source>
</reference>
<name>A0A2S9XIC9_9BACT</name>
<dbReference type="Pfam" id="PF04183">
    <property type="entry name" value="IucA_IucC"/>
    <property type="match status" value="1"/>
</dbReference>
<evidence type="ECO:0000259" key="3">
    <source>
        <dbReference type="SMART" id="SM01006"/>
    </source>
</evidence>
<feature type="domain" description="Acyltransferase MbtK/IucB-like conserved" evidence="3">
    <location>
        <begin position="753"/>
        <end position="800"/>
    </location>
</feature>
<dbReference type="AlphaFoldDB" id="A0A2S9XIC9"/>
<dbReference type="SMART" id="SM01006">
    <property type="entry name" value="AlcB"/>
    <property type="match status" value="1"/>
</dbReference>
<dbReference type="InterPro" id="IPR007310">
    <property type="entry name" value="Aerobactin_biosyn_IucA/IucC_N"/>
</dbReference>
<feature type="region of interest" description="Disordered" evidence="2">
    <location>
        <begin position="704"/>
        <end position="730"/>
    </location>
</feature>
<dbReference type="Gene3D" id="3.40.630.30">
    <property type="match status" value="1"/>
</dbReference>
<dbReference type="PANTHER" id="PTHR31438">
    <property type="entry name" value="LYSINE N-ACYLTRANSFERASE C17G9.06C-RELATED"/>
    <property type="match status" value="1"/>
</dbReference>
<gene>
    <name evidence="4" type="primary">iucA</name>
    <name evidence="4" type="ORF">ENSA5_47930</name>
</gene>
<dbReference type="PANTHER" id="PTHR31438:SF1">
    <property type="entry name" value="LYSINE N-ACYLTRANSFERASE C17G9.06C-RELATED"/>
    <property type="match status" value="1"/>
</dbReference>
<dbReference type="InterPro" id="IPR016181">
    <property type="entry name" value="Acyl_CoA_acyltransferase"/>
</dbReference>
<dbReference type="InterPro" id="IPR019432">
    <property type="entry name" value="Acyltransferase_MbtK/IucB-like"/>
</dbReference>